<dbReference type="Proteomes" id="UP000191522">
    <property type="component" value="Unassembled WGS sequence"/>
</dbReference>
<dbReference type="AlphaFoldDB" id="A0A1V6P9S9"/>
<name>A0A1V6P9S9_PENDC</name>
<comment type="caution">
    <text evidence="1">The sequence shown here is derived from an EMBL/GenBank/DDBJ whole genome shotgun (WGS) entry which is preliminary data.</text>
</comment>
<gene>
    <name evidence="1" type="ORF">PENDEC_c014G01305</name>
</gene>
<evidence type="ECO:0008006" key="3">
    <source>
        <dbReference type="Google" id="ProtNLM"/>
    </source>
</evidence>
<dbReference type="EMBL" id="MDYL01000014">
    <property type="protein sequence ID" value="OQD73705.1"/>
    <property type="molecule type" value="Genomic_DNA"/>
</dbReference>
<protein>
    <recommendedName>
        <fullName evidence="3">Transglycosylase SLT domain-containing protein</fullName>
    </recommendedName>
</protein>
<organism evidence="1 2">
    <name type="scientific">Penicillium decumbens</name>
    <dbReference type="NCBI Taxonomy" id="69771"/>
    <lineage>
        <taxon>Eukaryota</taxon>
        <taxon>Fungi</taxon>
        <taxon>Dikarya</taxon>
        <taxon>Ascomycota</taxon>
        <taxon>Pezizomycotina</taxon>
        <taxon>Eurotiomycetes</taxon>
        <taxon>Eurotiomycetidae</taxon>
        <taxon>Eurotiales</taxon>
        <taxon>Aspergillaceae</taxon>
        <taxon>Penicillium</taxon>
    </lineage>
</organism>
<sequence length="151" mass="16596">MNLEGYNVNASGPTLGLMQVSCDNYPNGQCTDSIQDNVNAGTNYLTSRLNSTGGNAIEAFGSYNGWFTANSGLNDNKSLTVDYPCSSEGQSNGIPQKPDYLHQVLNGWLMGLDVYGDDNWIGTYHCDRVLQRWQQVLKLYRAGLKASRLCV</sequence>
<dbReference type="InterPro" id="IPR023346">
    <property type="entry name" value="Lysozyme-like_dom_sf"/>
</dbReference>
<evidence type="ECO:0000313" key="1">
    <source>
        <dbReference type="EMBL" id="OQD73705.1"/>
    </source>
</evidence>
<proteinExistence type="predicted"/>
<accession>A0A1V6P9S9</accession>
<dbReference type="SUPFAM" id="SSF53955">
    <property type="entry name" value="Lysozyme-like"/>
    <property type="match status" value="1"/>
</dbReference>
<reference evidence="2" key="1">
    <citation type="journal article" date="2017" name="Nat. Microbiol.">
        <title>Global analysis of biosynthetic gene clusters reveals vast potential of secondary metabolite production in Penicillium species.</title>
        <authorList>
            <person name="Nielsen J.C."/>
            <person name="Grijseels S."/>
            <person name="Prigent S."/>
            <person name="Ji B."/>
            <person name="Dainat J."/>
            <person name="Nielsen K.F."/>
            <person name="Frisvad J.C."/>
            <person name="Workman M."/>
            <person name="Nielsen J."/>
        </authorList>
    </citation>
    <scope>NUCLEOTIDE SEQUENCE [LARGE SCALE GENOMIC DNA]</scope>
    <source>
        <strain evidence="2">IBT 11843</strain>
    </source>
</reference>
<keyword evidence="2" id="KW-1185">Reference proteome</keyword>
<evidence type="ECO:0000313" key="2">
    <source>
        <dbReference type="Proteomes" id="UP000191522"/>
    </source>
</evidence>
<dbReference type="OrthoDB" id="2537480at2759"/>